<feature type="repeat" description="ANK" evidence="1">
    <location>
        <begin position="185"/>
        <end position="217"/>
    </location>
</feature>
<keyword evidence="3" id="KW-1185">Reference proteome</keyword>
<dbReference type="PROSITE" id="PS50297">
    <property type="entry name" value="ANK_REP_REGION"/>
    <property type="match status" value="6"/>
</dbReference>
<evidence type="ECO:0000313" key="3">
    <source>
        <dbReference type="Proteomes" id="UP000314986"/>
    </source>
</evidence>
<dbReference type="InterPro" id="IPR052801">
    <property type="entry name" value="Ankyrin-EF-hand"/>
</dbReference>
<dbReference type="Pfam" id="PF13606">
    <property type="entry name" value="Ank_3"/>
    <property type="match status" value="1"/>
</dbReference>
<dbReference type="Gene3D" id="1.25.40.20">
    <property type="entry name" value="Ankyrin repeat-containing domain"/>
    <property type="match status" value="3"/>
</dbReference>
<dbReference type="PROSITE" id="PS50088">
    <property type="entry name" value="ANK_REPEAT"/>
    <property type="match status" value="6"/>
</dbReference>
<dbReference type="PANTHER" id="PTHR24127:SF1">
    <property type="entry name" value="ANKYRIN REPEAT AND EF-HAND DOMAIN-CONTAINING PROTEIN 1"/>
    <property type="match status" value="1"/>
</dbReference>
<reference evidence="3" key="2">
    <citation type="journal article" date="2007" name="PLoS Biol.">
        <title>Survey sequencing and comparative analysis of the elephant shark (Callorhinchus milii) genome.</title>
        <authorList>
            <person name="Venkatesh B."/>
            <person name="Kirkness E.F."/>
            <person name="Loh Y.H."/>
            <person name="Halpern A.L."/>
            <person name="Lee A.P."/>
            <person name="Johnson J."/>
            <person name="Dandona N."/>
            <person name="Viswanathan L.D."/>
            <person name="Tay A."/>
            <person name="Venter J.C."/>
            <person name="Strausberg R.L."/>
            <person name="Brenner S."/>
        </authorList>
    </citation>
    <scope>NUCLEOTIDE SEQUENCE [LARGE SCALE GENOMIC DNA]</scope>
</reference>
<dbReference type="PRINTS" id="PR01415">
    <property type="entry name" value="ANKYRIN"/>
</dbReference>
<reference evidence="2" key="5">
    <citation type="submission" date="2025-09" db="UniProtKB">
        <authorList>
            <consortium name="Ensembl"/>
        </authorList>
    </citation>
    <scope>IDENTIFICATION</scope>
</reference>
<reference evidence="3" key="1">
    <citation type="journal article" date="2006" name="Science">
        <title>Ancient noncoding elements conserved in the human genome.</title>
        <authorList>
            <person name="Venkatesh B."/>
            <person name="Kirkness E.F."/>
            <person name="Loh Y.H."/>
            <person name="Halpern A.L."/>
            <person name="Lee A.P."/>
            <person name="Johnson J."/>
            <person name="Dandona N."/>
            <person name="Viswanathan L.D."/>
            <person name="Tay A."/>
            <person name="Venter J.C."/>
            <person name="Strausberg R.L."/>
            <person name="Brenner S."/>
        </authorList>
    </citation>
    <scope>NUCLEOTIDE SEQUENCE [LARGE SCALE GENOMIC DNA]</scope>
</reference>
<dbReference type="SUPFAM" id="SSF47473">
    <property type="entry name" value="EF-hand"/>
    <property type="match status" value="1"/>
</dbReference>
<dbReference type="Proteomes" id="UP000314986">
    <property type="component" value="Unassembled WGS sequence"/>
</dbReference>
<gene>
    <name evidence="2" type="primary">ankef1a</name>
</gene>
<dbReference type="InterPro" id="IPR036770">
    <property type="entry name" value="Ankyrin_rpt-contain_sf"/>
</dbReference>
<dbReference type="Pfam" id="PF12796">
    <property type="entry name" value="Ank_2"/>
    <property type="match status" value="3"/>
</dbReference>
<feature type="repeat" description="ANK" evidence="1">
    <location>
        <begin position="526"/>
        <end position="558"/>
    </location>
</feature>
<feature type="repeat" description="ANK" evidence="1">
    <location>
        <begin position="48"/>
        <end position="80"/>
    </location>
</feature>
<dbReference type="PANTHER" id="PTHR24127">
    <property type="entry name" value="ANKYRIN REPEAT AND EF-HAND DOMAIN-CONTAINING PROTEIN 1"/>
    <property type="match status" value="1"/>
</dbReference>
<dbReference type="STRING" id="7868.ENSCMIP00000011374"/>
<accession>A0A4W3HQ14</accession>
<organism evidence="2 3">
    <name type="scientific">Callorhinchus milii</name>
    <name type="common">Ghost shark</name>
    <dbReference type="NCBI Taxonomy" id="7868"/>
    <lineage>
        <taxon>Eukaryota</taxon>
        <taxon>Metazoa</taxon>
        <taxon>Chordata</taxon>
        <taxon>Craniata</taxon>
        <taxon>Vertebrata</taxon>
        <taxon>Chondrichthyes</taxon>
        <taxon>Holocephali</taxon>
        <taxon>Chimaeriformes</taxon>
        <taxon>Callorhinchidae</taxon>
        <taxon>Callorhinchus</taxon>
    </lineage>
</organism>
<name>A0A4W3HQ14_CALMI</name>
<sequence length="752" mass="84074">MSIIAEGRLQTLQVYKLLQCVRQRDKGEVEKLIRLGLPYLINVSEPTDGECALHLAATANDVEMCRFLLSLDAHPDVVDKEGRTAAMKAGELGHNATVQVLADANTDMTIVDVEGRGILYYCICPTTRHLRCVEMALAHGADVNNCANDGKPVFLLACEQAAACTEMCLQILEHGADPNSKIESTGHTVLIEAAREGAMEVVHAILEKGCDVNAMNNKRCNAGHFAAQGGFFQVLRDLIAYDCDVNVINMDGNTALHLAAMGGFVDCVRFLTQRGCNPKIKNLALQTPRTAAKANGQKLVMKELRKAERIFNKYSKPGARNPNEPWAVKLYDWSLAHEQTLRNAFATVDRGDDTVTKEDFDAVLQERSAPLEPEQILTLTRMHDKAREGVININEFFRGEKYLQKAYLISSYEPKKKKKKKGRRRGKKGKLNIPIPICIVPPNMLRRRADGGPPEFMIEDAQNFTDPKRFDRDHPPEHPLQDDSAWYLDKPDPIFININYATKSEDVESLTKAFFDGVPIDVHDKYYKTPLMTACADGNLKVAKYLLEMGAHVNVHDNLLWTALHHACHGGQLDIVELLLRYGAQVDAVSIYGATPLMRAIESCRLEIVSCLLEYGADVELLNKKGQNALDIAYAYSDIRVVDLIRMKMESIQVPKVKEKVKVKGKGASGPPSKTVGKETVTSAYIPHPFQLHHQQMSTIKIILVWGKLPTTEDLIQKRVEKREAFGYEVDFSDYLKPFRKNILKKIEQGSK</sequence>
<dbReference type="SUPFAM" id="SSF48403">
    <property type="entry name" value="Ankyrin repeat"/>
    <property type="match status" value="2"/>
</dbReference>
<dbReference type="SMART" id="SM00248">
    <property type="entry name" value="ANK"/>
    <property type="match status" value="11"/>
</dbReference>
<dbReference type="GeneTree" id="ENSGT00940000156852"/>
<dbReference type="Gene3D" id="1.10.238.10">
    <property type="entry name" value="EF-hand"/>
    <property type="match status" value="1"/>
</dbReference>
<evidence type="ECO:0000313" key="2">
    <source>
        <dbReference type="Ensembl" id="ENSCMIP00000011374.1"/>
    </source>
</evidence>
<keyword evidence="1" id="KW-0040">ANK repeat</keyword>
<dbReference type="InterPro" id="IPR011992">
    <property type="entry name" value="EF-hand-dom_pair"/>
</dbReference>
<dbReference type="AlphaFoldDB" id="A0A4W3HQ14"/>
<reference evidence="3" key="3">
    <citation type="journal article" date="2014" name="Nature">
        <title>Elephant shark genome provides unique insights into gnathostome evolution.</title>
        <authorList>
            <consortium name="International Elephant Shark Genome Sequencing Consortium"/>
            <person name="Venkatesh B."/>
            <person name="Lee A.P."/>
            <person name="Ravi V."/>
            <person name="Maurya A.K."/>
            <person name="Lian M.M."/>
            <person name="Swann J.B."/>
            <person name="Ohta Y."/>
            <person name="Flajnik M.F."/>
            <person name="Sutoh Y."/>
            <person name="Kasahara M."/>
            <person name="Hoon S."/>
            <person name="Gangu V."/>
            <person name="Roy S.W."/>
            <person name="Irimia M."/>
            <person name="Korzh V."/>
            <person name="Kondrychyn I."/>
            <person name="Lim Z.W."/>
            <person name="Tay B.H."/>
            <person name="Tohari S."/>
            <person name="Kong K.W."/>
            <person name="Ho S."/>
            <person name="Lorente-Galdos B."/>
            <person name="Quilez J."/>
            <person name="Marques-Bonet T."/>
            <person name="Raney B.J."/>
            <person name="Ingham P.W."/>
            <person name="Tay A."/>
            <person name="Hillier L.W."/>
            <person name="Minx P."/>
            <person name="Boehm T."/>
            <person name="Wilson R.K."/>
            <person name="Brenner S."/>
            <person name="Warren W.C."/>
        </authorList>
    </citation>
    <scope>NUCLEOTIDE SEQUENCE [LARGE SCALE GENOMIC DNA]</scope>
</reference>
<feature type="repeat" description="ANK" evidence="1">
    <location>
        <begin position="251"/>
        <end position="283"/>
    </location>
</feature>
<feature type="repeat" description="ANK" evidence="1">
    <location>
        <begin position="592"/>
        <end position="624"/>
    </location>
</feature>
<dbReference type="OMA" id="ATDNFMW"/>
<evidence type="ECO:0000256" key="1">
    <source>
        <dbReference type="PROSITE-ProRule" id="PRU00023"/>
    </source>
</evidence>
<feature type="repeat" description="ANK" evidence="1">
    <location>
        <begin position="562"/>
        <end position="591"/>
    </location>
</feature>
<protein>
    <submittedName>
        <fullName evidence="2">Ankyrin repeat and EF-hand domain containing 1b</fullName>
    </submittedName>
</protein>
<reference evidence="2" key="4">
    <citation type="submission" date="2025-08" db="UniProtKB">
        <authorList>
            <consortium name="Ensembl"/>
        </authorList>
    </citation>
    <scope>IDENTIFICATION</scope>
</reference>
<proteinExistence type="predicted"/>
<dbReference type="Ensembl" id="ENSCMIT00000011657.1">
    <property type="protein sequence ID" value="ENSCMIP00000011374.1"/>
    <property type="gene ID" value="ENSCMIG00000005916.1"/>
</dbReference>
<dbReference type="InParanoid" id="A0A4W3HQ14"/>
<dbReference type="InterPro" id="IPR002110">
    <property type="entry name" value="Ankyrin_rpt"/>
</dbReference>